<dbReference type="AlphaFoldDB" id="A0A9P6FP32"/>
<evidence type="ECO:0000313" key="2">
    <source>
        <dbReference type="EMBL" id="KAF9578834.1"/>
    </source>
</evidence>
<feature type="region of interest" description="Disordered" evidence="1">
    <location>
        <begin position="365"/>
        <end position="390"/>
    </location>
</feature>
<gene>
    <name evidence="2" type="ORF">BGW38_005176</name>
</gene>
<evidence type="ECO:0000256" key="1">
    <source>
        <dbReference type="SAM" id="MobiDB-lite"/>
    </source>
</evidence>
<organism evidence="2 3">
    <name type="scientific">Lunasporangiospora selenospora</name>
    <dbReference type="NCBI Taxonomy" id="979761"/>
    <lineage>
        <taxon>Eukaryota</taxon>
        <taxon>Fungi</taxon>
        <taxon>Fungi incertae sedis</taxon>
        <taxon>Mucoromycota</taxon>
        <taxon>Mortierellomycotina</taxon>
        <taxon>Mortierellomycetes</taxon>
        <taxon>Mortierellales</taxon>
        <taxon>Mortierellaceae</taxon>
        <taxon>Lunasporangiospora</taxon>
    </lineage>
</organism>
<dbReference type="Proteomes" id="UP000780801">
    <property type="component" value="Unassembled WGS sequence"/>
</dbReference>
<evidence type="ECO:0000313" key="3">
    <source>
        <dbReference type="Proteomes" id="UP000780801"/>
    </source>
</evidence>
<sequence length="483" mass="56291">MRLLKYTIVVVEPSRWIFEKKEIEPCGSNAEVVKAHEDIQKRVLEQTTIDGADEPLELPSNTTIDRADELLKLPSDTAIKDTRKVVASSQALDPLDDLFRSSIQKDFDLEYGEYSWINSVFESIDVAKDVIGKWVKEEGFSIRKSHTSRNKMMRQFARSSKPTKHVDPSKWRDRVSERMDCQFMVGLRSVSSKMTGSWRVSRVKHRHNHEPDYRRSEFCRNSRALSSEQYEFVDSCLRTGLDLKSTTKLLEVDFPHKYFHYKTVKNAMAKAKRHHKSDGTNEAVALLIYLRGKKMENQLWYVMIERGEVTRRLTRTLFRVMRMTRQAGYHISLIPKRWFKENLQHHAELNIKSLPFVDFRHSLPRDMDDDEEEGDDNDNENVSSSDRPSGEYMTHVKEMSALVIAVPVSTEDEKERARKWRLANIQAAQESILLQAAEDPLIYKLVEERMIILGKQIDATKRGVVHMEEPEMLSQKDDLELKE</sequence>
<reference evidence="2" key="1">
    <citation type="journal article" date="2020" name="Fungal Divers.">
        <title>Resolving the Mortierellaceae phylogeny through synthesis of multi-gene phylogenetics and phylogenomics.</title>
        <authorList>
            <person name="Vandepol N."/>
            <person name="Liber J."/>
            <person name="Desiro A."/>
            <person name="Na H."/>
            <person name="Kennedy M."/>
            <person name="Barry K."/>
            <person name="Grigoriev I.V."/>
            <person name="Miller A.N."/>
            <person name="O'Donnell K."/>
            <person name="Stajich J.E."/>
            <person name="Bonito G."/>
        </authorList>
    </citation>
    <scope>NUCLEOTIDE SEQUENCE</scope>
    <source>
        <strain evidence="2">KOD1015</strain>
    </source>
</reference>
<evidence type="ECO:0008006" key="4">
    <source>
        <dbReference type="Google" id="ProtNLM"/>
    </source>
</evidence>
<name>A0A9P6FP32_9FUNG</name>
<dbReference type="PANTHER" id="PTHR47718">
    <property type="entry name" value="OS01G0519700 PROTEIN"/>
    <property type="match status" value="1"/>
</dbReference>
<proteinExistence type="predicted"/>
<dbReference type="EMBL" id="JAABOA010003280">
    <property type="protein sequence ID" value="KAF9578834.1"/>
    <property type="molecule type" value="Genomic_DNA"/>
</dbReference>
<feature type="compositionally biased region" description="Acidic residues" evidence="1">
    <location>
        <begin position="367"/>
        <end position="379"/>
    </location>
</feature>
<keyword evidence="3" id="KW-1185">Reference proteome</keyword>
<accession>A0A9P6FP32</accession>
<protein>
    <recommendedName>
        <fullName evidence="4">FAR1 domain-containing protein</fullName>
    </recommendedName>
</protein>
<comment type="caution">
    <text evidence="2">The sequence shown here is derived from an EMBL/GenBank/DDBJ whole genome shotgun (WGS) entry which is preliminary data.</text>
</comment>